<dbReference type="InterPro" id="IPR007863">
    <property type="entry name" value="Peptidase_M16_C"/>
</dbReference>
<keyword evidence="6" id="KW-1185">Reference proteome</keyword>
<evidence type="ECO:0000313" key="6">
    <source>
        <dbReference type="Proteomes" id="UP000323632"/>
    </source>
</evidence>
<feature type="chain" id="PRO_5024460877" evidence="2">
    <location>
        <begin position="20"/>
        <end position="693"/>
    </location>
</feature>
<comment type="caution">
    <text evidence="5">The sequence shown here is derived from an EMBL/GenBank/DDBJ whole genome shotgun (WGS) entry which is preliminary data.</text>
</comment>
<feature type="domain" description="Peptidase M16 N-terminal" evidence="3">
    <location>
        <begin position="78"/>
        <end position="173"/>
    </location>
</feature>
<evidence type="ECO:0000256" key="2">
    <source>
        <dbReference type="SAM" id="SignalP"/>
    </source>
</evidence>
<dbReference type="Proteomes" id="UP000323632">
    <property type="component" value="Unassembled WGS sequence"/>
</dbReference>
<feature type="signal peptide" evidence="2">
    <location>
        <begin position="1"/>
        <end position="19"/>
    </location>
</feature>
<dbReference type="Gene3D" id="3.30.830.10">
    <property type="entry name" value="Metalloenzyme, LuxS/M16 peptidase-like"/>
    <property type="match status" value="2"/>
</dbReference>
<dbReference type="InterPro" id="IPR011765">
    <property type="entry name" value="Pept_M16_N"/>
</dbReference>
<feature type="coiled-coil region" evidence="1">
    <location>
        <begin position="136"/>
        <end position="163"/>
    </location>
</feature>
<proteinExistence type="predicted"/>
<protein>
    <submittedName>
        <fullName evidence="5">Insulinase family protein</fullName>
    </submittedName>
</protein>
<feature type="domain" description="Peptidase M16 C-terminal" evidence="4">
    <location>
        <begin position="198"/>
        <end position="372"/>
    </location>
</feature>
<dbReference type="InterPro" id="IPR050361">
    <property type="entry name" value="MPP/UQCRC_Complex"/>
</dbReference>
<dbReference type="Pfam" id="PF00675">
    <property type="entry name" value="Peptidase_M16"/>
    <property type="match status" value="1"/>
</dbReference>
<dbReference type="EMBL" id="VWSH01000001">
    <property type="protein sequence ID" value="KAA5536212.1"/>
    <property type="molecule type" value="Genomic_DNA"/>
</dbReference>
<keyword evidence="2" id="KW-0732">Signal</keyword>
<evidence type="ECO:0000313" key="5">
    <source>
        <dbReference type="EMBL" id="KAA5536212.1"/>
    </source>
</evidence>
<dbReference type="PANTHER" id="PTHR11851">
    <property type="entry name" value="METALLOPROTEASE"/>
    <property type="match status" value="1"/>
</dbReference>
<dbReference type="SUPFAM" id="SSF63411">
    <property type="entry name" value="LuxS/MPP-like metallohydrolase"/>
    <property type="match status" value="2"/>
</dbReference>
<dbReference type="RefSeq" id="WP_150030785.1">
    <property type="nucleotide sequence ID" value="NZ_VWSH01000001.1"/>
</dbReference>
<gene>
    <name evidence="5" type="ORF">F0919_00670</name>
</gene>
<accession>A0A5M6CQG0</accession>
<dbReference type="GO" id="GO:0046872">
    <property type="term" value="F:metal ion binding"/>
    <property type="evidence" value="ECO:0007669"/>
    <property type="project" value="InterPro"/>
</dbReference>
<evidence type="ECO:0000256" key="1">
    <source>
        <dbReference type="SAM" id="Coils"/>
    </source>
</evidence>
<keyword evidence="1" id="KW-0175">Coiled coil</keyword>
<sequence>MKKVTLSIAALALLTSVNAQTLDRSIRPQPGPAPEIKLADAQTFTLPNGLKVFVVENHKLPRVSYNILLNIHPEAEGDKTGVNEFIGQLITAGTKTLTKDQFDKETDLIGASIDASNDGMSGSSLVKHQDKLLQLMSDALMNANFQQSELDKLKKQAQAGLEQSKNEPDEMLKNVSAVLNFGKQHPYGEITTEATLGNITLADCNNYYKTYFRPNVAYLAIVGDVNFADAKKMAEKYFGKWEKANVPSATYPATPQPDKAIVQFVPREGAVQSVIGITYPIELKPGTPDVIRAKVLNEILGGSSQGRLFLNLREQHGWTYGSYSQIASDEIVGHFQAYAKARNEVTDSSVNEIINEMNNLRKTPVNGDALQNTLNYMTGTFAIGLENPSTIATYAINIDRYNMPKDYYKNYLKTLNAVTAADVQSTADKYIHADKANIVVVGDKGEAAKLTKYSTDGTINYYDYAGNPIKNEAPKAVDNSVSAATVIDNYIKATGGKTALEAIKDITMSSEFEANGAQINLIIKTIPPTQWMMSIIVSGYGEVQKEVLNGDKGYSSQAGQGAKDFDAKKLAEAKEQADLLADLHPEKYGNTLKVISKEDVDGKEAYVVETSKAGSEDKTLSYYDVASGLKVKEIKKSSEGIQISTFGDYKEIKNGNGYKMPFSISISAAGQPAQKIAFDSIEANTGLKASAFK</sequence>
<evidence type="ECO:0000259" key="4">
    <source>
        <dbReference type="Pfam" id="PF05193"/>
    </source>
</evidence>
<evidence type="ECO:0000259" key="3">
    <source>
        <dbReference type="Pfam" id="PF00675"/>
    </source>
</evidence>
<organism evidence="5 6">
    <name type="scientific">Taibaiella lutea</name>
    <dbReference type="NCBI Taxonomy" id="2608001"/>
    <lineage>
        <taxon>Bacteria</taxon>
        <taxon>Pseudomonadati</taxon>
        <taxon>Bacteroidota</taxon>
        <taxon>Chitinophagia</taxon>
        <taxon>Chitinophagales</taxon>
        <taxon>Chitinophagaceae</taxon>
        <taxon>Taibaiella</taxon>
    </lineage>
</organism>
<reference evidence="5 6" key="1">
    <citation type="submission" date="2019-09" db="EMBL/GenBank/DDBJ databases">
        <title>Genome sequence and assembly of Taibaiella sp.</title>
        <authorList>
            <person name="Chhetri G."/>
        </authorList>
    </citation>
    <scope>NUCLEOTIDE SEQUENCE [LARGE SCALE GENOMIC DNA]</scope>
    <source>
        <strain evidence="5 6">KVB11</strain>
    </source>
</reference>
<name>A0A5M6CQG0_9BACT</name>
<dbReference type="AlphaFoldDB" id="A0A5M6CQG0"/>
<dbReference type="InterPro" id="IPR011249">
    <property type="entry name" value="Metalloenz_LuxS/M16"/>
</dbReference>
<dbReference type="Pfam" id="PF05193">
    <property type="entry name" value="Peptidase_M16_C"/>
    <property type="match status" value="1"/>
</dbReference>